<dbReference type="Pfam" id="PF01756">
    <property type="entry name" value="ACOX"/>
    <property type="match status" value="1"/>
</dbReference>
<dbReference type="InterPro" id="IPR002655">
    <property type="entry name" value="Acyl-CoA_oxidase_C"/>
</dbReference>
<feature type="domain" description="Acyl-CoA dehydrogenase/oxidase N-terminal" evidence="9">
    <location>
        <begin position="84"/>
        <end position="156"/>
    </location>
</feature>
<evidence type="ECO:0000256" key="6">
    <source>
        <dbReference type="SAM" id="MobiDB-lite"/>
    </source>
</evidence>
<keyword evidence="4" id="KW-0274">FAD</keyword>
<evidence type="ECO:0000313" key="12">
    <source>
        <dbReference type="Proteomes" id="UP001251870"/>
    </source>
</evidence>
<evidence type="ECO:0000313" key="11">
    <source>
        <dbReference type="EMBL" id="MDR8018637.1"/>
    </source>
</evidence>
<dbReference type="InterPro" id="IPR009100">
    <property type="entry name" value="AcylCoA_DH/oxidase_NM_dom_sf"/>
</dbReference>
<dbReference type="Pfam" id="PF22924">
    <property type="entry name" value="ACOX_C_alpha1"/>
    <property type="match status" value="1"/>
</dbReference>
<feature type="compositionally biased region" description="Low complexity" evidence="6">
    <location>
        <begin position="1"/>
        <end position="16"/>
    </location>
</feature>
<protein>
    <submittedName>
        <fullName evidence="11">Acyl-CoA dehydrogenase</fullName>
    </submittedName>
</protein>
<name>A0ABU2DQ58_9MICC</name>
<evidence type="ECO:0000256" key="3">
    <source>
        <dbReference type="ARBA" id="ARBA00022630"/>
    </source>
</evidence>
<feature type="domain" description="Acyl-CoA oxidase C-alpha1" evidence="10">
    <location>
        <begin position="308"/>
        <end position="467"/>
    </location>
</feature>
<gene>
    <name evidence="11" type="ORF">RIL96_03545</name>
</gene>
<evidence type="ECO:0000256" key="4">
    <source>
        <dbReference type="ARBA" id="ARBA00022827"/>
    </source>
</evidence>
<evidence type="ECO:0000256" key="1">
    <source>
        <dbReference type="ARBA" id="ARBA00001974"/>
    </source>
</evidence>
<dbReference type="InterPro" id="IPR046373">
    <property type="entry name" value="Acyl-CoA_Oxase/DH_mid-dom_sf"/>
</dbReference>
<dbReference type="Gene3D" id="1.10.540.10">
    <property type="entry name" value="Acyl-CoA dehydrogenase/oxidase, N-terminal domain"/>
    <property type="match status" value="1"/>
</dbReference>
<evidence type="ECO:0000259" key="9">
    <source>
        <dbReference type="Pfam" id="PF02771"/>
    </source>
</evidence>
<dbReference type="PANTHER" id="PTHR10909">
    <property type="entry name" value="ELECTRON TRANSPORT OXIDOREDUCTASE"/>
    <property type="match status" value="1"/>
</dbReference>
<feature type="domain" description="Acyl-CoA oxidase C-terminal" evidence="7">
    <location>
        <begin position="531"/>
        <end position="657"/>
    </location>
</feature>
<dbReference type="RefSeq" id="WP_310547621.1">
    <property type="nucleotide sequence ID" value="NZ_JAVKGR010000002.1"/>
</dbReference>
<dbReference type="InterPro" id="IPR012258">
    <property type="entry name" value="Acyl-CoA_oxidase"/>
</dbReference>
<dbReference type="Proteomes" id="UP001251870">
    <property type="component" value="Unassembled WGS sequence"/>
</dbReference>
<feature type="domain" description="Acyl-CoA oxidase/dehydrogenase middle" evidence="8">
    <location>
        <begin position="163"/>
        <end position="271"/>
    </location>
</feature>
<organism evidence="11 12">
    <name type="scientific">Nesterenkonia aerolata</name>
    <dbReference type="NCBI Taxonomy" id="3074079"/>
    <lineage>
        <taxon>Bacteria</taxon>
        <taxon>Bacillati</taxon>
        <taxon>Actinomycetota</taxon>
        <taxon>Actinomycetes</taxon>
        <taxon>Micrococcales</taxon>
        <taxon>Micrococcaceae</taxon>
        <taxon>Nesterenkonia</taxon>
    </lineage>
</organism>
<evidence type="ECO:0000259" key="10">
    <source>
        <dbReference type="Pfam" id="PF22924"/>
    </source>
</evidence>
<dbReference type="InterPro" id="IPR006091">
    <property type="entry name" value="Acyl-CoA_Oxase/DH_mid-dom"/>
</dbReference>
<keyword evidence="12" id="KW-1185">Reference proteome</keyword>
<proteinExistence type="inferred from homology"/>
<dbReference type="SUPFAM" id="SSF56645">
    <property type="entry name" value="Acyl-CoA dehydrogenase NM domain-like"/>
    <property type="match status" value="1"/>
</dbReference>
<comment type="caution">
    <text evidence="11">The sequence shown here is derived from an EMBL/GenBank/DDBJ whole genome shotgun (WGS) entry which is preliminary data.</text>
</comment>
<reference evidence="11 12" key="1">
    <citation type="submission" date="2023-09" db="EMBL/GenBank/DDBJ databases">
        <title>Description of three actinobacteria isolated from air of manufacturing shop in a pharmaceutical factory.</title>
        <authorList>
            <person name="Zhang D.-F."/>
        </authorList>
    </citation>
    <scope>NUCLEOTIDE SEQUENCE [LARGE SCALE GENOMIC DNA]</scope>
    <source>
        <strain evidence="11 12">LY-0111</strain>
    </source>
</reference>
<dbReference type="EMBL" id="JAVKGR010000002">
    <property type="protein sequence ID" value="MDR8018637.1"/>
    <property type="molecule type" value="Genomic_DNA"/>
</dbReference>
<keyword evidence="3" id="KW-0285">Flavoprotein</keyword>
<dbReference type="InterPro" id="IPR037069">
    <property type="entry name" value="AcylCoA_DH/ox_N_sf"/>
</dbReference>
<sequence>MTQSTASTTASTTAPTGADPRPALSAEEVPPRIDGPDVAVLEELLLGRWAEDRRASRKLAGQERFHKIEGQTKEDHRERVLGQLFELVAEGAVHRAFPQEFGGQDNHGGNIAAFEELVTADPSLQIKSGVQWGLFGSAVLHLGTEEHHRRFLPGIMDLSVPGAFAMTEIGHGSDVASLGTTATYEPATEEFIIDTPFSAATKRYLGNAALHGKDAVVFAQLITGGVNHGVHAFYVHLRDEEGNPLPGITISDDGQKGGLNGIDNGRLTFESIRIPRSYLLNRYGDVAADGSYSSPIESPGRRFFTMIGTLVQGRVSLTGAAVAAAKVGLYGAITYGNQRRQFTASSPIEEEVLMDYQLHQRRLLPHLATTIALNFAHEELLAKFDDVFSGADASDENRQELETLAAALKPTATHHALHVLQECREACGGAGFISENRFTSLYADLDIYVTFEGDNNVLLQLVAKRLLQDYAAEFKDADFGVLSRYVASQAQSTMMHRFGLRRALQSVQDTGDERRSANWFKQADVQRGLLADRVRQSVADVAAELRSAAKLPQAEQAAVFNQHQAEMIDAAKSHADLLIWEAFDEGLQKVEHEGTRDILTRLRDLYALTRIEASLDWYLLHGRISTQRAKTLSPYINRLLERLRPHAQDLVESFGYSQDEHVRMEVSSGAEQQRQQEAAEYYRRLRASAEAPVDEKVLQRRRQKERRSRR</sequence>
<feature type="region of interest" description="Disordered" evidence="6">
    <location>
        <begin position="1"/>
        <end position="33"/>
    </location>
</feature>
<dbReference type="InterPro" id="IPR055060">
    <property type="entry name" value="ACOX_C_alpha1"/>
</dbReference>
<comment type="cofactor">
    <cofactor evidence="1">
        <name>FAD</name>
        <dbReference type="ChEBI" id="CHEBI:57692"/>
    </cofactor>
</comment>
<dbReference type="PIRSF" id="PIRSF000168">
    <property type="entry name" value="Acyl-CoA_oxidase"/>
    <property type="match status" value="1"/>
</dbReference>
<evidence type="ECO:0000256" key="2">
    <source>
        <dbReference type="ARBA" id="ARBA00006288"/>
    </source>
</evidence>
<evidence type="ECO:0000256" key="5">
    <source>
        <dbReference type="ARBA" id="ARBA00023002"/>
    </source>
</evidence>
<accession>A0ABU2DQ58</accession>
<evidence type="ECO:0000259" key="8">
    <source>
        <dbReference type="Pfam" id="PF02770"/>
    </source>
</evidence>
<dbReference type="SUPFAM" id="SSF47203">
    <property type="entry name" value="Acyl-CoA dehydrogenase C-terminal domain-like"/>
    <property type="match status" value="2"/>
</dbReference>
<dbReference type="Pfam" id="PF02771">
    <property type="entry name" value="Acyl-CoA_dh_N"/>
    <property type="match status" value="1"/>
</dbReference>
<dbReference type="Gene3D" id="2.40.110.10">
    <property type="entry name" value="Butyryl-CoA Dehydrogenase, subunit A, domain 2"/>
    <property type="match status" value="1"/>
</dbReference>
<dbReference type="Gene3D" id="1.20.140.10">
    <property type="entry name" value="Butyryl-CoA Dehydrogenase, subunit A, domain 3"/>
    <property type="match status" value="2"/>
</dbReference>
<evidence type="ECO:0000259" key="7">
    <source>
        <dbReference type="Pfam" id="PF01756"/>
    </source>
</evidence>
<dbReference type="InterPro" id="IPR013786">
    <property type="entry name" value="AcylCoA_DH/ox_N"/>
</dbReference>
<comment type="similarity">
    <text evidence="2">Belongs to the acyl-CoA oxidase family.</text>
</comment>
<dbReference type="InterPro" id="IPR036250">
    <property type="entry name" value="AcylCo_DH-like_C"/>
</dbReference>
<dbReference type="Pfam" id="PF02770">
    <property type="entry name" value="Acyl-CoA_dh_M"/>
    <property type="match status" value="1"/>
</dbReference>
<keyword evidence="5" id="KW-0560">Oxidoreductase</keyword>